<name>A0ABR3R948_9PLEO</name>
<keyword evidence="2" id="KW-1185">Reference proteome</keyword>
<dbReference type="PRINTS" id="PR00081">
    <property type="entry name" value="GDHRDH"/>
</dbReference>
<proteinExistence type="predicted"/>
<dbReference type="Gene3D" id="3.40.50.720">
    <property type="entry name" value="NAD(P)-binding Rossmann-like Domain"/>
    <property type="match status" value="1"/>
</dbReference>
<protein>
    <recommendedName>
        <fullName evidence="3">NAD(P)-binding protein</fullName>
    </recommendedName>
</protein>
<dbReference type="Pfam" id="PF00106">
    <property type="entry name" value="adh_short"/>
    <property type="match status" value="1"/>
</dbReference>
<evidence type="ECO:0000313" key="1">
    <source>
        <dbReference type="EMBL" id="KAL1600960.1"/>
    </source>
</evidence>
<organism evidence="1 2">
    <name type="scientific">Nothophoma quercina</name>
    <dbReference type="NCBI Taxonomy" id="749835"/>
    <lineage>
        <taxon>Eukaryota</taxon>
        <taxon>Fungi</taxon>
        <taxon>Dikarya</taxon>
        <taxon>Ascomycota</taxon>
        <taxon>Pezizomycotina</taxon>
        <taxon>Dothideomycetes</taxon>
        <taxon>Pleosporomycetidae</taxon>
        <taxon>Pleosporales</taxon>
        <taxon>Pleosporineae</taxon>
        <taxon>Didymellaceae</taxon>
        <taxon>Nothophoma</taxon>
    </lineage>
</organism>
<evidence type="ECO:0000313" key="2">
    <source>
        <dbReference type="Proteomes" id="UP001521222"/>
    </source>
</evidence>
<gene>
    <name evidence="1" type="ORF">SLS59_005625</name>
</gene>
<dbReference type="InterPro" id="IPR036291">
    <property type="entry name" value="NAD(P)-bd_dom_sf"/>
</dbReference>
<reference evidence="1 2" key="1">
    <citation type="submission" date="2024-02" db="EMBL/GenBank/DDBJ databases">
        <title>De novo assembly and annotation of 12 fungi associated with fruit tree decline syndrome in Ontario, Canada.</title>
        <authorList>
            <person name="Sulman M."/>
            <person name="Ellouze W."/>
            <person name="Ilyukhin E."/>
        </authorList>
    </citation>
    <scope>NUCLEOTIDE SEQUENCE [LARGE SCALE GENOMIC DNA]</scope>
    <source>
        <strain evidence="1 2">M97-236</strain>
    </source>
</reference>
<dbReference type="EMBL" id="JAKIXB020000017">
    <property type="protein sequence ID" value="KAL1600960.1"/>
    <property type="molecule type" value="Genomic_DNA"/>
</dbReference>
<dbReference type="PANTHER" id="PTHR45458">
    <property type="entry name" value="SHORT-CHAIN DEHYDROGENASE/REDUCTASE SDR"/>
    <property type="match status" value="1"/>
</dbReference>
<comment type="caution">
    <text evidence="1">The sequence shown here is derived from an EMBL/GenBank/DDBJ whole genome shotgun (WGS) entry which is preliminary data.</text>
</comment>
<dbReference type="CDD" id="cd05325">
    <property type="entry name" value="carb_red_sniffer_like_SDR_c"/>
    <property type="match status" value="1"/>
</dbReference>
<evidence type="ECO:0008006" key="3">
    <source>
        <dbReference type="Google" id="ProtNLM"/>
    </source>
</evidence>
<dbReference type="InterPro" id="IPR052184">
    <property type="entry name" value="SDR_enzymes"/>
</dbReference>
<dbReference type="Proteomes" id="UP001521222">
    <property type="component" value="Unassembled WGS sequence"/>
</dbReference>
<dbReference type="SUPFAM" id="SSF51735">
    <property type="entry name" value="NAD(P)-binding Rossmann-fold domains"/>
    <property type="match status" value="1"/>
</dbReference>
<accession>A0ABR3R948</accession>
<dbReference type="InterPro" id="IPR002347">
    <property type="entry name" value="SDR_fam"/>
</dbReference>
<sequence>MPTAVVTGANSGIGNALARILLKEGYKVIAVDKEIGAPITDLGCETSELDVSSPDDIDAFKQRIADRPIDLLLNVAGIMYPHDSDTLEKVNITKLQKTFAVNTFGPLLLTQALLPNIEKAQYPRIAVMSSRVGSIADNSTGGMYSYRSSKTAVNMLFANLAVDLKPKNIAVILLHPGIVKSNLDAKWKDGGNEDVKGAVEPDVAASDLWRVLMGKGLESTGKFYHRSGQELPW</sequence>
<dbReference type="PANTHER" id="PTHR45458:SF1">
    <property type="entry name" value="SHORT CHAIN DEHYDROGENASE"/>
    <property type="match status" value="1"/>
</dbReference>